<dbReference type="InterPro" id="IPR006657">
    <property type="entry name" value="MoPterin_dinucl-bd_dom"/>
</dbReference>
<name>A0ABZ1CBS5_9BACT</name>
<keyword evidence="4" id="KW-0411">Iron-sulfur</keyword>
<keyword evidence="2" id="KW-0479">Metal-binding</keyword>
<dbReference type="Gene3D" id="3.40.228.10">
    <property type="entry name" value="Dimethylsulfoxide Reductase, domain 2"/>
    <property type="match status" value="1"/>
</dbReference>
<dbReference type="Pfam" id="PF04879">
    <property type="entry name" value="Molybdop_Fe4S4"/>
    <property type="match status" value="1"/>
</dbReference>
<dbReference type="RefSeq" id="WP_225919418.1">
    <property type="nucleotide sequence ID" value="NZ_CP139781.1"/>
</dbReference>
<dbReference type="SUPFAM" id="SSF53706">
    <property type="entry name" value="Formate dehydrogenase/DMSO reductase, domains 1-3"/>
    <property type="match status" value="1"/>
</dbReference>
<dbReference type="InterPro" id="IPR006656">
    <property type="entry name" value="Mopterin_OxRdtase"/>
</dbReference>
<evidence type="ECO:0000256" key="4">
    <source>
        <dbReference type="ARBA" id="ARBA00023014"/>
    </source>
</evidence>
<keyword evidence="7" id="KW-1185">Reference proteome</keyword>
<dbReference type="CDD" id="cd00508">
    <property type="entry name" value="MopB_CT_Fdh-Nap-like"/>
    <property type="match status" value="1"/>
</dbReference>
<dbReference type="SUPFAM" id="SSF50692">
    <property type="entry name" value="ADC-like"/>
    <property type="match status" value="1"/>
</dbReference>
<evidence type="ECO:0000313" key="6">
    <source>
        <dbReference type="EMBL" id="WRQ89029.1"/>
    </source>
</evidence>
<dbReference type="PANTHER" id="PTHR43105">
    <property type="entry name" value="RESPIRATORY NITRATE REDUCTASE"/>
    <property type="match status" value="1"/>
</dbReference>
<dbReference type="PROSITE" id="PS51669">
    <property type="entry name" value="4FE4S_MOW_BIS_MGD"/>
    <property type="match status" value="1"/>
</dbReference>
<dbReference type="Proteomes" id="UP000738431">
    <property type="component" value="Chromosome"/>
</dbReference>
<dbReference type="EMBL" id="CP139781">
    <property type="protein sequence ID" value="WRQ89029.1"/>
    <property type="molecule type" value="Genomic_DNA"/>
</dbReference>
<evidence type="ECO:0000313" key="7">
    <source>
        <dbReference type="Proteomes" id="UP000738431"/>
    </source>
</evidence>
<dbReference type="PIRSF" id="PIRSF000144">
    <property type="entry name" value="CbbBc"/>
    <property type="match status" value="1"/>
</dbReference>
<proteinExistence type="predicted"/>
<dbReference type="Gene3D" id="3.40.50.740">
    <property type="match status" value="1"/>
</dbReference>
<dbReference type="Pfam" id="PF00384">
    <property type="entry name" value="Molybdopterin"/>
    <property type="match status" value="1"/>
</dbReference>
<accession>A0ABZ1CBS5</accession>
<dbReference type="InterPro" id="IPR006963">
    <property type="entry name" value="Mopterin_OxRdtase_4Fe-4S_dom"/>
</dbReference>
<dbReference type="Gene3D" id="2.40.40.20">
    <property type="match status" value="1"/>
</dbReference>
<dbReference type="Gene3D" id="2.20.25.90">
    <property type="entry name" value="ADC-like domains"/>
    <property type="match status" value="1"/>
</dbReference>
<gene>
    <name evidence="6" type="ORF">K1X11_006390</name>
</gene>
<evidence type="ECO:0000256" key="3">
    <source>
        <dbReference type="ARBA" id="ARBA00023004"/>
    </source>
</evidence>
<evidence type="ECO:0000256" key="1">
    <source>
        <dbReference type="ARBA" id="ARBA00022485"/>
    </source>
</evidence>
<evidence type="ECO:0000256" key="2">
    <source>
        <dbReference type="ARBA" id="ARBA00022723"/>
    </source>
</evidence>
<reference evidence="6 7" key="1">
    <citation type="submission" date="2023-12" db="EMBL/GenBank/DDBJ databases">
        <title>Description of an unclassified Opitutus bacterium of Verrucomicrobiota.</title>
        <authorList>
            <person name="Zhang D.-F."/>
        </authorList>
    </citation>
    <scope>NUCLEOTIDE SEQUENCE [LARGE SCALE GENOMIC DNA]</scope>
    <source>
        <strain evidence="6 7">WL0086</strain>
    </source>
</reference>
<dbReference type="Pfam" id="PF01568">
    <property type="entry name" value="Molydop_binding"/>
    <property type="match status" value="1"/>
</dbReference>
<keyword evidence="3" id="KW-0408">Iron</keyword>
<organism evidence="6 7">
    <name type="scientific">Actomonas aquatica</name>
    <dbReference type="NCBI Taxonomy" id="2866162"/>
    <lineage>
        <taxon>Bacteria</taxon>
        <taxon>Pseudomonadati</taxon>
        <taxon>Verrucomicrobiota</taxon>
        <taxon>Opitutia</taxon>
        <taxon>Opitutales</taxon>
        <taxon>Opitutaceae</taxon>
        <taxon>Actomonas</taxon>
    </lineage>
</organism>
<sequence length="754" mass="81873">MTEMLTQLLRPRQGPTTAELVQEPGRFGLGRVPSRVAPVATARSVCGFCATGCGLKVHLGPVGNALNLSPDSAYPVNLGMACPKGWEALAPLAATDRATTPLLRDPASGELRPTDWSTALNTFAARMKAVQEKHGKHSISFLSTGQIPTEEMALLGALFKFGMGGLHADSNTRQCMATAATAYKQAFGFDAPPYTYADFEESDVLVFMGANPAIAHPIMWQRVMRNPHDPRIVVIDPRRTETAMAATDHYAVAPKGDLWLLYGVTHELITRGWIDRDFVDAHTTGFAELSTFIADYSPERCATESGISAKRIRELATMIHRGKAVSFWWTMGVNQGHQSTRLTHALINLALLTGNIGRPGTGANSITGQCNAMGSRLFGNTTSLLGGRDFANPQHRADVAHLLAIPEEVIPSEPSLAYDQIIDGIESGTIRGLWVIATNPAHSWIHQGRFAALREKLDFLVVQDMYATTETARIADLVLPAAGWGEKDGTFVNSERRIGVTRKVTRAPGQALADFSIFKLIAEAWGCGAMFEAWSSPEATFKLLARLSADQPCDFSGITDYPFLQDAGGIQWPYPASSDRVAPPANTALNRLAPARPTATADVYQERRLFNDGRFFTPDQRARLLFEAPAPAPESPDESFPFWLNTGRGSSAQWHTGTRTDKSPVLRKLAPKRVYVEINPDDAAQLGIHNAEPVTIRSRRASITATAAVTPTVAPGQVFMPMHFAGVNQLTYAAFDPHSRQPSYKACAVSVGRT</sequence>
<dbReference type="InterPro" id="IPR009010">
    <property type="entry name" value="Asp_de-COase-like_dom_sf"/>
</dbReference>
<feature type="domain" description="4Fe-4S Mo/W bis-MGD-type" evidence="5">
    <location>
        <begin position="39"/>
        <end position="96"/>
    </location>
</feature>
<dbReference type="PANTHER" id="PTHR43105:SF10">
    <property type="entry name" value="NADH-QUINONE OXIDOREDUCTASE SUBUNIT G"/>
    <property type="match status" value="1"/>
</dbReference>
<keyword evidence="1" id="KW-0004">4Fe-4S</keyword>
<dbReference type="InterPro" id="IPR050123">
    <property type="entry name" value="Prok_molybdopt-oxidoreductase"/>
</dbReference>
<dbReference type="SMART" id="SM00926">
    <property type="entry name" value="Molybdop_Fe4S4"/>
    <property type="match status" value="1"/>
</dbReference>
<evidence type="ECO:0000259" key="5">
    <source>
        <dbReference type="PROSITE" id="PS51669"/>
    </source>
</evidence>
<protein>
    <submittedName>
        <fullName evidence="6">Nitrate reductase</fullName>
    </submittedName>
</protein>
<dbReference type="CDD" id="cd02754">
    <property type="entry name" value="MopB_Nitrate-R-NapA-like"/>
    <property type="match status" value="1"/>
</dbReference>